<dbReference type="PANTHER" id="PTHR42716">
    <property type="entry name" value="L-ASPARTATE OXIDASE"/>
    <property type="match status" value="1"/>
</dbReference>
<dbReference type="Pfam" id="PF00890">
    <property type="entry name" value="FAD_binding_2"/>
    <property type="match status" value="1"/>
</dbReference>
<dbReference type="InterPro" id="IPR005288">
    <property type="entry name" value="NadB"/>
</dbReference>
<dbReference type="Gene3D" id="3.90.700.10">
    <property type="entry name" value="Succinate dehydrogenase/fumarate reductase flavoprotein, catalytic domain"/>
    <property type="match status" value="1"/>
</dbReference>
<evidence type="ECO:0000256" key="4">
    <source>
        <dbReference type="ARBA" id="ARBA00012173"/>
    </source>
</evidence>
<comment type="catalytic activity">
    <reaction evidence="10">
        <text>L-aspartate + O2 = iminosuccinate + H2O2</text>
        <dbReference type="Rhea" id="RHEA:25876"/>
        <dbReference type="ChEBI" id="CHEBI:15379"/>
        <dbReference type="ChEBI" id="CHEBI:16240"/>
        <dbReference type="ChEBI" id="CHEBI:29991"/>
        <dbReference type="ChEBI" id="CHEBI:77875"/>
        <dbReference type="EC" id="1.4.3.16"/>
    </reaction>
    <physiologicalReaction direction="left-to-right" evidence="10">
        <dbReference type="Rhea" id="RHEA:25877"/>
    </physiologicalReaction>
</comment>
<evidence type="ECO:0000256" key="7">
    <source>
        <dbReference type="ARBA" id="ARBA00022642"/>
    </source>
</evidence>
<dbReference type="EC" id="1.4.3.16" evidence="4 11"/>
<dbReference type="SUPFAM" id="SSF51905">
    <property type="entry name" value="FAD/NAD(P)-binding domain"/>
    <property type="match status" value="1"/>
</dbReference>
<evidence type="ECO:0000256" key="13">
    <source>
        <dbReference type="RuleBase" id="RU362049"/>
    </source>
</evidence>
<dbReference type="PANTHER" id="PTHR42716:SF2">
    <property type="entry name" value="L-ASPARTATE OXIDASE, CHLOROPLASTIC"/>
    <property type="match status" value="1"/>
</dbReference>
<organism evidence="16 17">
    <name type="scientific">Selenihalanaerobacter shriftii</name>
    <dbReference type="NCBI Taxonomy" id="142842"/>
    <lineage>
        <taxon>Bacteria</taxon>
        <taxon>Bacillati</taxon>
        <taxon>Bacillota</taxon>
        <taxon>Clostridia</taxon>
        <taxon>Halanaerobiales</taxon>
        <taxon>Halobacteroidaceae</taxon>
        <taxon>Selenihalanaerobacter</taxon>
    </lineage>
</organism>
<feature type="domain" description="Fumarate reductase/succinate dehydrogenase flavoprotein-like C-terminal" evidence="15">
    <location>
        <begin position="438"/>
        <end position="537"/>
    </location>
</feature>
<keyword evidence="17" id="KW-1185">Reference proteome</keyword>
<keyword evidence="6 13" id="KW-0285">Flavoprotein</keyword>
<comment type="cofactor">
    <cofactor evidence="1 13">
        <name>FAD</name>
        <dbReference type="ChEBI" id="CHEBI:57692"/>
    </cofactor>
</comment>
<dbReference type="GO" id="GO:0008734">
    <property type="term" value="F:L-aspartate oxidase activity"/>
    <property type="evidence" value="ECO:0007669"/>
    <property type="project" value="UniProtKB-UniRule"/>
</dbReference>
<evidence type="ECO:0000256" key="2">
    <source>
        <dbReference type="ARBA" id="ARBA00004950"/>
    </source>
</evidence>
<sequence length="539" mass="60210">MVPRYLVNFDLSDLDKIETDFLVIGSGIAGLFSALNLAEKGEVTLLTKEEPKDCNTEYAQGGIAAVISEDDTPELHYRDTLDAGDGLCNPYAVKILVNEGSQRIKELFELGVDFDREGDKVALTKEGAHSCRRILHAGGDATGTEIRSSLFEKVLNKSQIKVENGIFVIDLLTEDDRCHGALAYDNQQGEYVAYLAKAVVLATGGAGQLYQETSNPEVATGDGIALAYRAGVEVMDLEFVQFHPTTLQLNGIPNFLISEAVRGEGAVLRDQSGDRFMPKYHELAELAPRDVVARAIYQEMEKNNIGYVYLDVTGLETEFIKRRFPTIYQTCLERGINITKDFIPVSPAAHYFMGGIKTNTNGETNLLGLFACGETASLGVHGANRLASNSLLDGLVYGKRVAKKAIEYMIDLKLDFKKLKINNNNQQLIDKPLSAVKEKLQLLMMENVGIIRNKNGLNQTMNEIKELINYLNIDIEDIRYIEVQNLINLAYLVVKASLIRKESRGAHYREDYPETKQKWQKHIVLQKDKEWEGLNLEFK</sequence>
<comment type="pathway">
    <text evidence="2 13">Cofactor biosynthesis; NAD(+) biosynthesis; iminoaspartate from L-aspartate (oxidase route): step 1/1.</text>
</comment>
<dbReference type="InterPro" id="IPR003953">
    <property type="entry name" value="FAD-dep_OxRdtase_2_FAD-bd"/>
</dbReference>
<dbReference type="PRINTS" id="PR00368">
    <property type="entry name" value="FADPNR"/>
</dbReference>
<comment type="similarity">
    <text evidence="3 13">Belongs to the FAD-dependent oxidoreductase 2 family. NadB subfamily.</text>
</comment>
<dbReference type="NCBIfam" id="NF005701">
    <property type="entry name" value="PRK07512.1"/>
    <property type="match status" value="1"/>
</dbReference>
<accession>A0A1T4LCK3</accession>
<feature type="domain" description="FAD-dependent oxidoreductase 2 FAD-binding" evidence="14">
    <location>
        <begin position="20"/>
        <end position="391"/>
    </location>
</feature>
<dbReference type="SUPFAM" id="SSF56425">
    <property type="entry name" value="Succinate dehydrogenase/fumarate reductase flavoprotein, catalytic domain"/>
    <property type="match status" value="1"/>
</dbReference>
<protein>
    <recommendedName>
        <fullName evidence="5 11">L-aspartate oxidase</fullName>
        <ecNumber evidence="4 11">1.4.3.16</ecNumber>
    </recommendedName>
</protein>
<dbReference type="OrthoDB" id="9806724at2"/>
<dbReference type="GO" id="GO:0034628">
    <property type="term" value="P:'de novo' NAD+ biosynthetic process from L-aspartate"/>
    <property type="evidence" value="ECO:0007669"/>
    <property type="project" value="TreeGrafter"/>
</dbReference>
<dbReference type="UniPathway" id="UPA00253">
    <property type="reaction ID" value="UER00326"/>
</dbReference>
<evidence type="ECO:0000256" key="10">
    <source>
        <dbReference type="ARBA" id="ARBA00048305"/>
    </source>
</evidence>
<dbReference type="SUPFAM" id="SSF46977">
    <property type="entry name" value="Succinate dehydrogenase/fumarate reductase flavoprotein C-terminal domain"/>
    <property type="match status" value="1"/>
</dbReference>
<evidence type="ECO:0000256" key="11">
    <source>
        <dbReference type="NCBIfam" id="TIGR00551"/>
    </source>
</evidence>
<reference evidence="17" key="1">
    <citation type="submission" date="2017-02" db="EMBL/GenBank/DDBJ databases">
        <authorList>
            <person name="Varghese N."/>
            <person name="Submissions S."/>
        </authorList>
    </citation>
    <scope>NUCLEOTIDE SEQUENCE [LARGE SCALE GENOMIC DNA]</scope>
    <source>
        <strain evidence="17">ATCC BAA-73</strain>
    </source>
</reference>
<dbReference type="Gene3D" id="1.20.58.100">
    <property type="entry name" value="Fumarate reductase/succinate dehydrogenase flavoprotein-like, C-terminal domain"/>
    <property type="match status" value="1"/>
</dbReference>
<evidence type="ECO:0000256" key="8">
    <source>
        <dbReference type="ARBA" id="ARBA00022827"/>
    </source>
</evidence>
<dbReference type="GO" id="GO:0005737">
    <property type="term" value="C:cytoplasm"/>
    <property type="evidence" value="ECO:0007669"/>
    <property type="project" value="UniProtKB-SubCell"/>
</dbReference>
<evidence type="ECO:0000256" key="6">
    <source>
        <dbReference type="ARBA" id="ARBA00022630"/>
    </source>
</evidence>
<dbReference type="InterPro" id="IPR027477">
    <property type="entry name" value="Succ_DH/fumarate_Rdtase_cat_sf"/>
</dbReference>
<evidence type="ECO:0000259" key="14">
    <source>
        <dbReference type="Pfam" id="PF00890"/>
    </source>
</evidence>
<keyword evidence="8 13" id="KW-0274">FAD</keyword>
<evidence type="ECO:0000313" key="16">
    <source>
        <dbReference type="EMBL" id="SJZ52469.1"/>
    </source>
</evidence>
<dbReference type="InterPro" id="IPR036188">
    <property type="entry name" value="FAD/NAD-bd_sf"/>
</dbReference>
<keyword evidence="9 13" id="KW-0560">Oxidoreductase</keyword>
<dbReference type="RefSeq" id="WP_078809577.1">
    <property type="nucleotide sequence ID" value="NZ_FUWM01000008.1"/>
</dbReference>
<dbReference type="AlphaFoldDB" id="A0A1T4LCK3"/>
<dbReference type="InterPro" id="IPR037099">
    <property type="entry name" value="Fum_R/Succ_DH_flav-like_C_sf"/>
</dbReference>
<comment type="subcellular location">
    <subcellularLocation>
        <location evidence="13">Cytoplasm</location>
    </subcellularLocation>
</comment>
<dbReference type="EMBL" id="FUWM01000008">
    <property type="protein sequence ID" value="SJZ52469.1"/>
    <property type="molecule type" value="Genomic_DNA"/>
</dbReference>
<evidence type="ECO:0000256" key="5">
    <source>
        <dbReference type="ARBA" id="ARBA00021901"/>
    </source>
</evidence>
<evidence type="ECO:0000256" key="1">
    <source>
        <dbReference type="ARBA" id="ARBA00001974"/>
    </source>
</evidence>
<feature type="active site" description="Proton acceptor" evidence="12">
    <location>
        <position position="289"/>
    </location>
</feature>
<keyword evidence="7 13" id="KW-0662">Pyridine nucleotide biosynthesis</keyword>
<evidence type="ECO:0000256" key="9">
    <source>
        <dbReference type="ARBA" id="ARBA00023002"/>
    </source>
</evidence>
<name>A0A1T4LCK3_9FIRM</name>
<dbReference type="GO" id="GO:0033765">
    <property type="term" value="F:steroid dehydrogenase activity, acting on the CH-CH group of donors"/>
    <property type="evidence" value="ECO:0007669"/>
    <property type="project" value="UniProtKB-ARBA"/>
</dbReference>
<proteinExistence type="inferred from homology"/>
<dbReference type="STRING" id="142842.SAMN02745118_01083"/>
<dbReference type="Proteomes" id="UP000190625">
    <property type="component" value="Unassembled WGS sequence"/>
</dbReference>
<dbReference type="FunFam" id="3.90.700.10:FF:000002">
    <property type="entry name" value="L-aspartate oxidase"/>
    <property type="match status" value="1"/>
</dbReference>
<dbReference type="PIRSF" id="PIRSF000171">
    <property type="entry name" value="SDHA_APRA_LASPO"/>
    <property type="match status" value="1"/>
</dbReference>
<comment type="function">
    <text evidence="13">Catalyzes the oxidation of L-aspartate to iminoaspartate.</text>
</comment>
<gene>
    <name evidence="16" type="ORF">SAMN02745118_01083</name>
</gene>
<dbReference type="Pfam" id="PF02910">
    <property type="entry name" value="Succ_DH_flav_C"/>
    <property type="match status" value="1"/>
</dbReference>
<dbReference type="NCBIfam" id="TIGR00551">
    <property type="entry name" value="nadB"/>
    <property type="match status" value="1"/>
</dbReference>
<evidence type="ECO:0000256" key="3">
    <source>
        <dbReference type="ARBA" id="ARBA00008562"/>
    </source>
</evidence>
<evidence type="ECO:0000256" key="12">
    <source>
        <dbReference type="PIRSR" id="PIRSR000171-1"/>
    </source>
</evidence>
<evidence type="ECO:0000313" key="17">
    <source>
        <dbReference type="Proteomes" id="UP000190625"/>
    </source>
</evidence>
<evidence type="ECO:0000259" key="15">
    <source>
        <dbReference type="Pfam" id="PF02910"/>
    </source>
</evidence>
<dbReference type="InterPro" id="IPR015939">
    <property type="entry name" value="Fum_Rdtase/Succ_DH_flav-like_C"/>
</dbReference>
<dbReference type="Gene3D" id="3.50.50.60">
    <property type="entry name" value="FAD/NAD(P)-binding domain"/>
    <property type="match status" value="1"/>
</dbReference>